<comment type="caution">
    <text evidence="2">The sequence shown here is derived from an EMBL/GenBank/DDBJ whole genome shotgun (WGS) entry which is preliminary data.</text>
</comment>
<dbReference type="Gene3D" id="3.40.50.720">
    <property type="entry name" value="NAD(P)-binding Rossmann-like Domain"/>
    <property type="match status" value="1"/>
</dbReference>
<dbReference type="EC" id="1.1.1.133" evidence="2"/>
<name>A0A0W8FSR3_9ZZZZ</name>
<dbReference type="Pfam" id="PF04321">
    <property type="entry name" value="RmlD_sub_bind"/>
    <property type="match status" value="1"/>
</dbReference>
<dbReference type="EMBL" id="LNQE01000880">
    <property type="protein sequence ID" value="KUG23884.1"/>
    <property type="molecule type" value="Genomic_DNA"/>
</dbReference>
<dbReference type="Gene3D" id="3.90.25.10">
    <property type="entry name" value="UDP-galactose 4-epimerase, domain 1"/>
    <property type="match status" value="1"/>
</dbReference>
<dbReference type="SUPFAM" id="SSF51735">
    <property type="entry name" value="NAD(P)-binding Rossmann-fold domains"/>
    <property type="match status" value="1"/>
</dbReference>
<dbReference type="InterPro" id="IPR036291">
    <property type="entry name" value="NAD(P)-bd_dom_sf"/>
</dbReference>
<sequence length="270" mass="30284">MDKEEIDIVSAIECKKAIKETKPDIVINAAAYTNVDGCETAREECFAVNAEAVKNIAESCRDKDVRIIHFSTDYVFNGKAKQPYKEDDKCNPINIYGQSKLAGEKYLQSLSRNYLLIRTSWLYGAKGKNFVQSILEKAKAKSFIDDTMAKTNTKADQPSTLSVVDDQVGSPTYTKDLAAAVDLLIEKDAQGIFNVTNRGTCSWYQFAVRILKESGFDKIEVIPIKSGQLKRPAKRPAYSVLDMHKFLETTGKAMQPWQLALQDYLKNAKK</sequence>
<reference evidence="2" key="1">
    <citation type="journal article" date="2015" name="Proc. Natl. Acad. Sci. U.S.A.">
        <title>Networks of energetic and metabolic interactions define dynamics in microbial communities.</title>
        <authorList>
            <person name="Embree M."/>
            <person name="Liu J.K."/>
            <person name="Al-Bassam M.M."/>
            <person name="Zengler K."/>
        </authorList>
    </citation>
    <scope>NUCLEOTIDE SEQUENCE</scope>
</reference>
<dbReference type="GO" id="GO:0005829">
    <property type="term" value="C:cytosol"/>
    <property type="evidence" value="ECO:0007669"/>
    <property type="project" value="TreeGrafter"/>
</dbReference>
<organism evidence="2">
    <name type="scientific">hydrocarbon metagenome</name>
    <dbReference type="NCBI Taxonomy" id="938273"/>
    <lineage>
        <taxon>unclassified sequences</taxon>
        <taxon>metagenomes</taxon>
        <taxon>ecological metagenomes</taxon>
    </lineage>
</organism>
<dbReference type="AlphaFoldDB" id="A0A0W8FSR3"/>
<keyword evidence="2" id="KW-0560">Oxidoreductase</keyword>
<gene>
    <name evidence="2" type="ORF">ASZ90_006288</name>
</gene>
<feature type="domain" description="RmlD-like substrate binding" evidence="1">
    <location>
        <begin position="2"/>
        <end position="268"/>
    </location>
</feature>
<dbReference type="PANTHER" id="PTHR10491:SF4">
    <property type="entry name" value="METHIONINE ADENOSYLTRANSFERASE 2 SUBUNIT BETA"/>
    <property type="match status" value="1"/>
</dbReference>
<accession>A0A0W8FSR3</accession>
<dbReference type="InterPro" id="IPR029903">
    <property type="entry name" value="RmlD-like-bd"/>
</dbReference>
<dbReference type="GO" id="GO:0019305">
    <property type="term" value="P:dTDP-rhamnose biosynthetic process"/>
    <property type="evidence" value="ECO:0007669"/>
    <property type="project" value="TreeGrafter"/>
</dbReference>
<evidence type="ECO:0000259" key="1">
    <source>
        <dbReference type="Pfam" id="PF04321"/>
    </source>
</evidence>
<dbReference type="InterPro" id="IPR005913">
    <property type="entry name" value="dTDP_dehydrorham_reduct"/>
</dbReference>
<evidence type="ECO:0000313" key="2">
    <source>
        <dbReference type="EMBL" id="KUG23884.1"/>
    </source>
</evidence>
<proteinExistence type="predicted"/>
<protein>
    <submittedName>
        <fullName evidence="2">Dtdp-4-dehydrorhamnose reductase</fullName>
        <ecNumber evidence="2">1.1.1.133</ecNumber>
    </submittedName>
</protein>
<dbReference type="NCBIfam" id="TIGR01214">
    <property type="entry name" value="rmlD"/>
    <property type="match status" value="1"/>
</dbReference>
<dbReference type="GO" id="GO:0008831">
    <property type="term" value="F:dTDP-4-dehydrorhamnose reductase activity"/>
    <property type="evidence" value="ECO:0007669"/>
    <property type="project" value="UniProtKB-EC"/>
</dbReference>
<dbReference type="PANTHER" id="PTHR10491">
    <property type="entry name" value="DTDP-4-DEHYDRORHAMNOSE REDUCTASE"/>
    <property type="match status" value="1"/>
</dbReference>
<dbReference type="CDD" id="cd05254">
    <property type="entry name" value="dTDP_HR_like_SDR_e"/>
    <property type="match status" value="1"/>
</dbReference>